<dbReference type="AlphaFoldDB" id="A0A023D3K2"/>
<accession>A0A023D3K2</accession>
<dbReference type="GO" id="GO:0005975">
    <property type="term" value="P:carbohydrate metabolic process"/>
    <property type="evidence" value="ECO:0007669"/>
    <property type="project" value="InterPro"/>
</dbReference>
<dbReference type="Pfam" id="PF01263">
    <property type="entry name" value="Aldose_epim"/>
    <property type="match status" value="1"/>
</dbReference>
<gene>
    <name evidence="1" type="ORF">Amme_036_016</name>
</gene>
<keyword evidence="2" id="KW-1185">Reference proteome</keyword>
<dbReference type="Gene3D" id="2.70.98.10">
    <property type="match status" value="1"/>
</dbReference>
<reference evidence="1 2" key="2">
    <citation type="journal article" date="2014" name="FEMS Microbiol. Lett.">
        <title>Draft genomic DNA sequence of the facultatively methylotrophic bacterium Acidomonas methanolica type strain MB58.</title>
        <authorList>
            <person name="Higashiura N."/>
            <person name="Hadano H."/>
            <person name="Hirakawa H."/>
            <person name="Matsutani M."/>
            <person name="Takabe S."/>
            <person name="Matsushita K."/>
            <person name="Azuma Y."/>
        </authorList>
    </citation>
    <scope>NUCLEOTIDE SEQUENCE [LARGE SCALE GENOMIC DNA]</scope>
    <source>
        <strain evidence="1 2">MB58</strain>
    </source>
</reference>
<comment type="caution">
    <text evidence="1">The sequence shown here is derived from an EMBL/GenBank/DDBJ whole genome shotgun (WGS) entry which is preliminary data.</text>
</comment>
<dbReference type="RefSeq" id="WP_239641613.1">
    <property type="nucleotide sequence ID" value="NZ_BAND01000036.1"/>
</dbReference>
<organism evidence="1 2">
    <name type="scientific">Acidomonas methanolica NBRC 104435</name>
    <dbReference type="NCBI Taxonomy" id="1231351"/>
    <lineage>
        <taxon>Bacteria</taxon>
        <taxon>Pseudomonadati</taxon>
        <taxon>Pseudomonadota</taxon>
        <taxon>Alphaproteobacteria</taxon>
        <taxon>Acetobacterales</taxon>
        <taxon>Acetobacteraceae</taxon>
        <taxon>Acidomonas</taxon>
    </lineage>
</organism>
<dbReference type="SUPFAM" id="SSF74650">
    <property type="entry name" value="Galactose mutarotase-like"/>
    <property type="match status" value="1"/>
</dbReference>
<dbReference type="Proteomes" id="UP000019760">
    <property type="component" value="Unassembled WGS sequence"/>
</dbReference>
<name>A0A023D3K2_ACIMT</name>
<protein>
    <submittedName>
        <fullName evidence="1">Aldose 1-epimerase</fullName>
    </submittedName>
</protein>
<proteinExistence type="predicted"/>
<sequence>MTETVGAEALGTEADGPERGRVIELARGESRLGLLPELGGSVAYWRVAERDLLAPQADPNLPAQKGAAVGAYPLVPYSNRIGGAAFSFEGQAFSLAGNFVGEANSIHGNGWEHVWTVVQSDADRAILLFDHKPEDEARAKEWPFAYRCVQSFVLHDNGFDLEILVVNQDARPQPVGFGVHPFLACSASATLSFKAGTVWENDGRNLPERAVPAEGAWSFAAPRVVAGGKIDNCFAGWAGRAELAEPEQGYAVTIDADPIFRHLVVYAVPGKSFVAVEPATNMNDAIHHPDVLERGLHVLAPGERISGVIRFRLEDRRG</sequence>
<dbReference type="EMBL" id="BAND01000036">
    <property type="protein sequence ID" value="GAJ28728.1"/>
    <property type="molecule type" value="Genomic_DNA"/>
</dbReference>
<dbReference type="CDD" id="cd09021">
    <property type="entry name" value="Aldose_epim_Ec_YphB"/>
    <property type="match status" value="1"/>
</dbReference>
<dbReference type="GO" id="GO:0016853">
    <property type="term" value="F:isomerase activity"/>
    <property type="evidence" value="ECO:0007669"/>
    <property type="project" value="InterPro"/>
</dbReference>
<evidence type="ECO:0000313" key="1">
    <source>
        <dbReference type="EMBL" id="GAJ28728.1"/>
    </source>
</evidence>
<dbReference type="InterPro" id="IPR008183">
    <property type="entry name" value="Aldose_1/G6P_1-epimerase"/>
</dbReference>
<evidence type="ECO:0000313" key="2">
    <source>
        <dbReference type="Proteomes" id="UP000019760"/>
    </source>
</evidence>
<reference evidence="2" key="1">
    <citation type="journal article" date="2014" name="FEMS Microbiol. Lett.">
        <title>Draft Genomic DNA Sequence of the Facultatively Methylotrophic Bacterium Acidomonas methanolica type strain MB58.</title>
        <authorList>
            <person name="Higashiura N."/>
            <person name="Hadano H."/>
            <person name="Hirakawa H."/>
            <person name="Matsutani M."/>
            <person name="Takabe S."/>
            <person name="Matsushita K."/>
            <person name="Azuma Y."/>
        </authorList>
    </citation>
    <scope>NUCLEOTIDE SEQUENCE [LARGE SCALE GENOMIC DNA]</scope>
    <source>
        <strain evidence="2">MB58</strain>
    </source>
</reference>
<dbReference type="InterPro" id="IPR011013">
    <property type="entry name" value="Gal_mutarotase_sf_dom"/>
</dbReference>
<dbReference type="GO" id="GO:0030246">
    <property type="term" value="F:carbohydrate binding"/>
    <property type="evidence" value="ECO:0007669"/>
    <property type="project" value="InterPro"/>
</dbReference>
<dbReference type="InterPro" id="IPR014718">
    <property type="entry name" value="GH-type_carb-bd"/>
</dbReference>